<dbReference type="GO" id="GO:0004141">
    <property type="term" value="F:dethiobiotin synthase activity"/>
    <property type="evidence" value="ECO:0007669"/>
    <property type="project" value="UniProtKB-UniRule"/>
</dbReference>
<dbReference type="CDD" id="cd03109">
    <property type="entry name" value="DTBS"/>
    <property type="match status" value="1"/>
</dbReference>
<protein>
    <recommendedName>
        <fullName evidence="2">Dethiobiotin synthase</fullName>
        <ecNumber evidence="2">6.3.3.3</ecNumber>
    </recommendedName>
</protein>
<sequence length="196" mass="21750">MAMKPICTGPRSDVRLLQSLQRGELSDDEMNPFWYQTPVAPIVAAKDSLRKPTLARLNKSVQALRERCDMLLVEGAGGLMVPLAKKLTWEGLIKSLKCPVLVAAKNQLGVINHGLLTINRLQTIGVKRFGFCLIDHGRVRKRGSSEMANLQILSEFSRKCPVLEIRSMGSGLINSEKIKASQKKFKKSLAQILEIV</sequence>
<dbReference type="AlphaFoldDB" id="E0XVQ2"/>
<evidence type="ECO:0000313" key="3">
    <source>
        <dbReference type="EMBL" id="ADI18493.1"/>
    </source>
</evidence>
<dbReference type="UniPathway" id="UPA00078"/>
<dbReference type="EC" id="6.3.3.3" evidence="2"/>
<dbReference type="GO" id="GO:0009102">
    <property type="term" value="P:biotin biosynthetic process"/>
    <property type="evidence" value="ECO:0007669"/>
    <property type="project" value="UniProtKB-UniRule"/>
</dbReference>
<accession>E0XVQ2</accession>
<dbReference type="InterPro" id="IPR027417">
    <property type="entry name" value="P-loop_NTPase"/>
</dbReference>
<dbReference type="EMBL" id="GU474890">
    <property type="protein sequence ID" value="ADI18493.1"/>
    <property type="molecule type" value="Genomic_DNA"/>
</dbReference>
<evidence type="ECO:0000256" key="2">
    <source>
        <dbReference type="NCBIfam" id="TIGR00347"/>
    </source>
</evidence>
<dbReference type="Pfam" id="PF13500">
    <property type="entry name" value="AAA_26"/>
    <property type="match status" value="1"/>
</dbReference>
<reference evidence="3" key="1">
    <citation type="journal article" date="2011" name="Environ. Microbiol.">
        <title>Time-series analyses of Monterey Bay coastal microbial picoplankton using a 'genome proxy' microarray.</title>
        <authorList>
            <person name="Rich V.I."/>
            <person name="Pham V.D."/>
            <person name="Eppley J."/>
            <person name="Shi Y."/>
            <person name="DeLong E.F."/>
        </authorList>
    </citation>
    <scope>NUCLEOTIDE SEQUENCE</scope>
</reference>
<keyword evidence="1" id="KW-0093">Biotin biosynthesis</keyword>
<proteinExistence type="predicted"/>
<name>E0XVQ2_9BACT</name>
<dbReference type="Gene3D" id="3.40.50.300">
    <property type="entry name" value="P-loop containing nucleotide triphosphate hydrolases"/>
    <property type="match status" value="1"/>
</dbReference>
<dbReference type="GO" id="GO:0005829">
    <property type="term" value="C:cytosol"/>
    <property type="evidence" value="ECO:0007669"/>
    <property type="project" value="TreeGrafter"/>
</dbReference>
<evidence type="ECO:0000256" key="1">
    <source>
        <dbReference type="ARBA" id="ARBA00022756"/>
    </source>
</evidence>
<organism evidence="3">
    <name type="scientific">uncultured Verrucomicrobiales bacterium HF4000_13K17</name>
    <dbReference type="NCBI Taxonomy" id="710998"/>
    <lineage>
        <taxon>Bacteria</taxon>
        <taxon>Pseudomonadati</taxon>
        <taxon>Verrucomicrobiota</taxon>
        <taxon>Verrucomicrobiia</taxon>
        <taxon>Verrucomicrobiales</taxon>
        <taxon>environmental samples</taxon>
    </lineage>
</organism>
<dbReference type="PANTHER" id="PTHR43210">
    <property type="entry name" value="DETHIOBIOTIN SYNTHETASE"/>
    <property type="match status" value="1"/>
</dbReference>
<dbReference type="NCBIfam" id="TIGR00347">
    <property type="entry name" value="bioD"/>
    <property type="match status" value="1"/>
</dbReference>
<dbReference type="GO" id="GO:0005524">
    <property type="term" value="F:ATP binding"/>
    <property type="evidence" value="ECO:0007669"/>
    <property type="project" value="InterPro"/>
</dbReference>
<dbReference type="InterPro" id="IPR004472">
    <property type="entry name" value="DTB_synth_BioD"/>
</dbReference>
<dbReference type="SUPFAM" id="SSF52540">
    <property type="entry name" value="P-loop containing nucleoside triphosphate hydrolases"/>
    <property type="match status" value="1"/>
</dbReference>
<dbReference type="PANTHER" id="PTHR43210:SF5">
    <property type="entry name" value="DETHIOBIOTIN SYNTHETASE"/>
    <property type="match status" value="1"/>
</dbReference>
<dbReference type="PIRSF" id="PIRSF006755">
    <property type="entry name" value="DTB_synth"/>
    <property type="match status" value="1"/>
</dbReference>
<dbReference type="GO" id="GO:0000287">
    <property type="term" value="F:magnesium ion binding"/>
    <property type="evidence" value="ECO:0007669"/>
    <property type="project" value="InterPro"/>
</dbReference>